<gene>
    <name evidence="6" type="ORF">BXP70_14190</name>
</gene>
<feature type="domain" description="SbsA Ig-like" evidence="4">
    <location>
        <begin position="19"/>
        <end position="120"/>
    </location>
</feature>
<reference evidence="6 7" key="1">
    <citation type="submission" date="2017-01" db="EMBL/GenBank/DDBJ databases">
        <title>A new Hymenobacter.</title>
        <authorList>
            <person name="Liang Y."/>
            <person name="Feng F."/>
        </authorList>
    </citation>
    <scope>NUCLEOTIDE SEQUENCE [LARGE SCALE GENOMIC DNA]</scope>
    <source>
        <strain evidence="6">MIMBbqt21</strain>
    </source>
</reference>
<organism evidence="6 7">
    <name type="scientific">Hymenobacter crusticola</name>
    <dbReference type="NCBI Taxonomy" id="1770526"/>
    <lineage>
        <taxon>Bacteria</taxon>
        <taxon>Pseudomonadati</taxon>
        <taxon>Bacteroidota</taxon>
        <taxon>Cytophagia</taxon>
        <taxon>Cytophagales</taxon>
        <taxon>Hymenobacteraceae</taxon>
        <taxon>Hymenobacter</taxon>
    </lineage>
</organism>
<dbReference type="InterPro" id="IPR002909">
    <property type="entry name" value="IPT_dom"/>
</dbReference>
<sequence>MRALAAGLLCLLGGTAYAQAPVVTRLSPTRNARSAPRTTDVAVTFSQPLSNTAATLGSLKVFSAQAGGQKAGAASVSGNTLSVNPSADFKAGETVFATVTSGAQSTDGTPVTPHVLQFTTATAPAPGFFDGGSDISINNPVNVVTGDIDGDGDLDLLIRVFESMMIEVRLNTGNGTFTNGINVPVTALTSRPKLADADNDGDLDLFLVRPGSGIIIRKNNGAGNFTLTPETVVSMPGKRISNHTLGDVDADGDLDLVVANGSDIATVCLNDGSGNFTSTQEVTTLTGLGLSPDITLGDLDNDGDLDLVTTTSVTPFPSVSVRLNDGQGRFSGTLNLTSKGSGGSVVLGDVDGDGDLDLVIGNNRSDDTGGSAGNTVSIRLNNGNGAFNEAKEVPINGIIATVQLGDVDGDGDLDMAVGQFYSTTAIRLNDGKGNFSGTQDVPNITTQDVAFADVDGDNDLDLVVASTGFSRAVSIRLNRNLAAPVLTNVSPNTAPVGGRVVITGNNFLTTSRITFNGVDADSFQIASNTRLVAFVPAGATSGPLVITSSSGPSNELPFTVGPTPTVVSTSPKANALAASRTAPVELTFDRELVSSPATLASLRVSGNQAGSFGRVTVSGNKLSFSRNTNYKPGETIFTTLSADPSSNSSQVFWKPYVFQFTAATAPATGVFSGGSDPTVVANPQSVAIGDLDRDGDLDIATVDNRPGSAFPGLASVRINNGAGVFTTVGTVPVGRGPYQVVLADMDFDGLLDIFTANSNHDPGAAGTVSVRRNLGYGNYYGADQEVPVGSNPHGLALGDLNGDGKLDIVAANYTAGTSTATSTVSVRLKEDLYFATTGQEVMVGSRPLNVALGDLDSDGDLDLVTSSSNGTTASVRFNNGLGTFSGNLEVSVGFNPHQVVLGDVDGDGDLDLLTANYYDYTNPRNDYTSSVVAVRLNDGKGAFAGTQQVSVGQGARSLALGDADGDGDLDLFATNELTNSVSVRLNNGAGIFSGTQQVAVGNTPTSIALGDLDGDGTLDLATANYGSSSTSVRLNQAVGSTKVLVNAPAQLAEQVSVYPNPAHTSAWLQLPVALSKQGVQVNVLNALGQTVLSRQFGAAEAASTPELPLGTLAAGVYTVQLRTGEGLITKRLAVK</sequence>
<dbReference type="Pfam" id="PF18962">
    <property type="entry name" value="Por_Secre_tail"/>
    <property type="match status" value="1"/>
</dbReference>
<evidence type="ECO:0000256" key="2">
    <source>
        <dbReference type="SAM" id="SignalP"/>
    </source>
</evidence>
<dbReference type="Pfam" id="PF13205">
    <property type="entry name" value="Big_5"/>
    <property type="match status" value="2"/>
</dbReference>
<dbReference type="PANTHER" id="PTHR46580">
    <property type="entry name" value="SENSOR KINASE-RELATED"/>
    <property type="match status" value="1"/>
</dbReference>
<keyword evidence="7" id="KW-1185">Reference proteome</keyword>
<dbReference type="InterPro" id="IPR013517">
    <property type="entry name" value="FG-GAP"/>
</dbReference>
<dbReference type="Gene3D" id="2.60.40.10">
    <property type="entry name" value="Immunoglobulins"/>
    <property type="match status" value="1"/>
</dbReference>
<dbReference type="InterPro" id="IPR014756">
    <property type="entry name" value="Ig_E-set"/>
</dbReference>
<dbReference type="InterPro" id="IPR013783">
    <property type="entry name" value="Ig-like_fold"/>
</dbReference>
<comment type="caution">
    <text evidence="6">The sequence shown here is derived from an EMBL/GenBank/DDBJ whole genome shotgun (WGS) entry which is preliminary data.</text>
</comment>
<feature type="domain" description="SbsA Ig-like" evidence="4">
    <location>
        <begin position="563"/>
        <end position="661"/>
    </location>
</feature>
<dbReference type="Gene3D" id="2.130.10.130">
    <property type="entry name" value="Integrin alpha, N-terminal"/>
    <property type="match status" value="4"/>
</dbReference>
<dbReference type="InterPro" id="IPR028994">
    <property type="entry name" value="Integrin_alpha_N"/>
</dbReference>
<dbReference type="NCBIfam" id="TIGR04183">
    <property type="entry name" value="Por_Secre_tail"/>
    <property type="match status" value="1"/>
</dbReference>
<name>A0A243WD11_9BACT</name>
<feature type="chain" id="PRO_5013167961" description="SbsA Ig-like domain-containing protein" evidence="2">
    <location>
        <begin position="19"/>
        <end position="1135"/>
    </location>
</feature>
<keyword evidence="1 2" id="KW-0732">Signal</keyword>
<dbReference type="InterPro" id="IPR032812">
    <property type="entry name" value="SbsA_Ig"/>
</dbReference>
<dbReference type="Pfam" id="PF13517">
    <property type="entry name" value="FG-GAP_3"/>
    <property type="match status" value="7"/>
</dbReference>
<evidence type="ECO:0000313" key="6">
    <source>
        <dbReference type="EMBL" id="OUJ73541.1"/>
    </source>
</evidence>
<dbReference type="AlphaFoldDB" id="A0A243WD11"/>
<dbReference type="SUPFAM" id="SSF69318">
    <property type="entry name" value="Integrin alpha N-terminal domain"/>
    <property type="match status" value="2"/>
</dbReference>
<evidence type="ECO:0000313" key="7">
    <source>
        <dbReference type="Proteomes" id="UP000194873"/>
    </source>
</evidence>
<dbReference type="CDD" id="cd00102">
    <property type="entry name" value="IPT"/>
    <property type="match status" value="1"/>
</dbReference>
<accession>A0A243WD11</accession>
<feature type="domain" description="IPT/TIG" evidence="3">
    <location>
        <begin position="484"/>
        <end position="559"/>
    </location>
</feature>
<dbReference type="Pfam" id="PF01833">
    <property type="entry name" value="TIG"/>
    <property type="match status" value="1"/>
</dbReference>
<proteinExistence type="predicted"/>
<evidence type="ECO:0008006" key="8">
    <source>
        <dbReference type="Google" id="ProtNLM"/>
    </source>
</evidence>
<dbReference type="InterPro" id="IPR026444">
    <property type="entry name" value="Secre_tail"/>
</dbReference>
<evidence type="ECO:0000256" key="1">
    <source>
        <dbReference type="ARBA" id="ARBA00022729"/>
    </source>
</evidence>
<protein>
    <recommendedName>
        <fullName evidence="8">SbsA Ig-like domain-containing protein</fullName>
    </recommendedName>
</protein>
<dbReference type="EMBL" id="MTSE01000006">
    <property type="protein sequence ID" value="OUJ73541.1"/>
    <property type="molecule type" value="Genomic_DNA"/>
</dbReference>
<evidence type="ECO:0000259" key="4">
    <source>
        <dbReference type="Pfam" id="PF13205"/>
    </source>
</evidence>
<dbReference type="Proteomes" id="UP000194873">
    <property type="component" value="Unassembled WGS sequence"/>
</dbReference>
<feature type="signal peptide" evidence="2">
    <location>
        <begin position="1"/>
        <end position="18"/>
    </location>
</feature>
<dbReference type="SUPFAM" id="SSF81296">
    <property type="entry name" value="E set domains"/>
    <property type="match status" value="1"/>
</dbReference>
<evidence type="ECO:0000259" key="5">
    <source>
        <dbReference type="Pfam" id="PF18962"/>
    </source>
</evidence>
<feature type="domain" description="Secretion system C-terminal sorting" evidence="5">
    <location>
        <begin position="1057"/>
        <end position="1133"/>
    </location>
</feature>
<evidence type="ECO:0000259" key="3">
    <source>
        <dbReference type="Pfam" id="PF01833"/>
    </source>
</evidence>